<protein>
    <submittedName>
        <fullName evidence="2">Uncharacterized protein</fullName>
    </submittedName>
</protein>
<feature type="region of interest" description="Disordered" evidence="1">
    <location>
        <begin position="19"/>
        <end position="38"/>
    </location>
</feature>
<feature type="region of interest" description="Disordered" evidence="1">
    <location>
        <begin position="55"/>
        <end position="81"/>
    </location>
</feature>
<name>A0A8J2I8U8_9PLEO</name>
<accession>A0A8J2I8U8</accession>
<sequence length="433" mass="51113">MTSTPDSTTANFMLEELKKPWSAASITENQKQRRGDVARAKSIWDGVLIDFREKKAKRNGKAAPGGNDSDGNAEANSVKDPFPFPDLPGEIRNTIYDFTLQNDRVERRQRSRDRNLRYRRGYGSRVYPVISTITKRAIERRMISPTRKQNQEEGQLRKLRNRLAKWHLERASAEAPLTPRCSEAFEKYRLEHDMYTCRCPHEAHDDDKLVVPVNARSNLCDDLPLVSLVNRQIFHDTFYLFYSTKREGLWFRWTIRNPDFFPFPLWGCLTGFTDFEEDRGPLFDWMYSVRQIVALYRIDRQKWREQSMVYLQKCESDDTDESAPNDFAALPDPNLVEAVIDILCKAIEYNLGYDGNFSTVDRDGRDWDEDVFKVFRYKRKHRKTASRREHMIVLIIRQYRKKVDTLLRERLRDEYNEWERLPDTMGIPEGVVP</sequence>
<dbReference type="OrthoDB" id="3694226at2759"/>
<proteinExistence type="predicted"/>
<comment type="caution">
    <text evidence="2">The sequence shown here is derived from an EMBL/GenBank/DDBJ whole genome shotgun (WGS) entry which is preliminary data.</text>
</comment>
<evidence type="ECO:0000313" key="2">
    <source>
        <dbReference type="EMBL" id="CAG5159813.1"/>
    </source>
</evidence>
<keyword evidence="3" id="KW-1185">Reference proteome</keyword>
<organism evidence="2 3">
    <name type="scientific">Alternaria atra</name>
    <dbReference type="NCBI Taxonomy" id="119953"/>
    <lineage>
        <taxon>Eukaryota</taxon>
        <taxon>Fungi</taxon>
        <taxon>Dikarya</taxon>
        <taxon>Ascomycota</taxon>
        <taxon>Pezizomycotina</taxon>
        <taxon>Dothideomycetes</taxon>
        <taxon>Pleosporomycetidae</taxon>
        <taxon>Pleosporales</taxon>
        <taxon>Pleosporineae</taxon>
        <taxon>Pleosporaceae</taxon>
        <taxon>Alternaria</taxon>
        <taxon>Alternaria sect. Ulocladioides</taxon>
    </lineage>
</organism>
<dbReference type="RefSeq" id="XP_043169233.1">
    <property type="nucleotide sequence ID" value="XM_043313298.1"/>
</dbReference>
<reference evidence="2" key="1">
    <citation type="submission" date="2021-05" db="EMBL/GenBank/DDBJ databases">
        <authorList>
            <person name="Stam R."/>
        </authorList>
    </citation>
    <scope>NUCLEOTIDE SEQUENCE</scope>
    <source>
        <strain evidence="2">CS162</strain>
    </source>
</reference>
<dbReference type="GeneID" id="67017483"/>
<dbReference type="EMBL" id="CAJRGZ010000019">
    <property type="protein sequence ID" value="CAG5159813.1"/>
    <property type="molecule type" value="Genomic_DNA"/>
</dbReference>
<dbReference type="Proteomes" id="UP000676310">
    <property type="component" value="Unassembled WGS sequence"/>
</dbReference>
<gene>
    <name evidence="2" type="ORF">ALTATR162_LOCUS5679</name>
</gene>
<evidence type="ECO:0000313" key="3">
    <source>
        <dbReference type="Proteomes" id="UP000676310"/>
    </source>
</evidence>
<dbReference type="AlphaFoldDB" id="A0A8J2I8U8"/>
<evidence type="ECO:0000256" key="1">
    <source>
        <dbReference type="SAM" id="MobiDB-lite"/>
    </source>
</evidence>